<dbReference type="EMBL" id="CM051399">
    <property type="protein sequence ID" value="KAJ4717032.1"/>
    <property type="molecule type" value="Genomic_DNA"/>
</dbReference>
<keyword evidence="2" id="KW-1185">Reference proteome</keyword>
<proteinExistence type="predicted"/>
<dbReference type="Proteomes" id="UP001164539">
    <property type="component" value="Chromosome 6"/>
</dbReference>
<gene>
    <name evidence="1" type="ORF">OWV82_011963</name>
</gene>
<reference evidence="1 2" key="1">
    <citation type="journal article" date="2023" name="Science">
        <title>Complex scaffold remodeling in plant triterpene biosynthesis.</title>
        <authorList>
            <person name="De La Pena R."/>
            <person name="Hodgson H."/>
            <person name="Liu J.C."/>
            <person name="Stephenson M.J."/>
            <person name="Martin A.C."/>
            <person name="Owen C."/>
            <person name="Harkess A."/>
            <person name="Leebens-Mack J."/>
            <person name="Jimenez L.E."/>
            <person name="Osbourn A."/>
            <person name="Sattely E.S."/>
        </authorList>
    </citation>
    <scope>NUCLEOTIDE SEQUENCE [LARGE SCALE GENOMIC DNA]</scope>
    <source>
        <strain evidence="2">cv. JPN11</strain>
        <tissue evidence="1">Leaf</tissue>
    </source>
</reference>
<organism evidence="1 2">
    <name type="scientific">Melia azedarach</name>
    <name type="common">Chinaberry tree</name>
    <dbReference type="NCBI Taxonomy" id="155640"/>
    <lineage>
        <taxon>Eukaryota</taxon>
        <taxon>Viridiplantae</taxon>
        <taxon>Streptophyta</taxon>
        <taxon>Embryophyta</taxon>
        <taxon>Tracheophyta</taxon>
        <taxon>Spermatophyta</taxon>
        <taxon>Magnoliopsida</taxon>
        <taxon>eudicotyledons</taxon>
        <taxon>Gunneridae</taxon>
        <taxon>Pentapetalae</taxon>
        <taxon>rosids</taxon>
        <taxon>malvids</taxon>
        <taxon>Sapindales</taxon>
        <taxon>Meliaceae</taxon>
        <taxon>Melia</taxon>
    </lineage>
</organism>
<comment type="caution">
    <text evidence="1">The sequence shown here is derived from an EMBL/GenBank/DDBJ whole genome shotgun (WGS) entry which is preliminary data.</text>
</comment>
<evidence type="ECO:0000313" key="1">
    <source>
        <dbReference type="EMBL" id="KAJ4717032.1"/>
    </source>
</evidence>
<sequence length="721" mass="82724">MERELKIRRDYHYNVEKLTVAYEKALTKDWKSFKQFYDGCGPPDLFSPLTVNGDNAFHFAGGSKDPKLVKAFLDKLPNLSEKIAALTTPNHHGNTPLHEVAITNCVEAAQHMVAVVLDRRSWPDNEEENKQEDPKKLVEDPKKLLMRNKLGETPLYRAAALGKTKMVQYLFKTAELQIEAKLLNQHFRRNDEVSILHIAVIGQHFDTAIWLLKKEAEFLGTREAYDNGEEKLAKREEKNGMTAFNLLALMPTAFKSWRPISIWKKFFYIWIPAVELEVGYEEEDKLPSSHRQDLETGKNICQAKNQTAMSKMWRALIQGCPRIMKIWKEKRKHELAVALTKLLVDQDTSWKESYQADTDATISLGLGKGEQQPGNSKDDQKAAAASTEKSNTTTEVSKKKKRSSTEAPIFMAASNGIIEIINVILDKYPQAVDYVSDYGQNMLNATVMHRRWMIFERIMRLEEETVQKLAARIDNFGNTLLHHVADMRYYRGGIRFGPALEFQEELQWFEKVKEIMPSHYMMHRNNNRRITAPDFFNEEHSKQHKDAKKWMKDAAQSCSTVSILVATVVFAAAYTVPGGNNEQGLPIFLHSPLFWIFTIMDVVSLITSLSSVVMFLSILTSPYDQEAFLKSLPRKLMGGFLLLFLSVLFSMITFTAALLLLIRLKNRWTTTLLYAAAFVPVLLFSFIQFPFCSLLVQNSVETLSWKFKLIHTKKRIPKYLE</sequence>
<name>A0ACC1Y1I5_MELAZ</name>
<evidence type="ECO:0000313" key="2">
    <source>
        <dbReference type="Proteomes" id="UP001164539"/>
    </source>
</evidence>
<protein>
    <submittedName>
        <fullName evidence="1">Ankyrin repeat family protein</fullName>
    </submittedName>
</protein>
<accession>A0ACC1Y1I5</accession>